<dbReference type="GO" id="GO:0005543">
    <property type="term" value="F:phospholipid binding"/>
    <property type="evidence" value="ECO:0007669"/>
    <property type="project" value="TreeGrafter"/>
</dbReference>
<accession>A0A2Z2P7U7</accession>
<dbReference type="Pfam" id="PF02470">
    <property type="entry name" value="MlaD"/>
    <property type="match status" value="1"/>
</dbReference>
<name>A0A2Z2P7U7_9GAMM</name>
<dbReference type="EMBL" id="CP018632">
    <property type="protein sequence ID" value="ASJ75914.1"/>
    <property type="molecule type" value="Genomic_DNA"/>
</dbReference>
<dbReference type="RefSeq" id="WP_088920754.1">
    <property type="nucleotide sequence ID" value="NZ_CP018632.1"/>
</dbReference>
<keyword evidence="3" id="KW-1185">Reference proteome</keyword>
<dbReference type="AlphaFoldDB" id="A0A2Z2P7U7"/>
<evidence type="ECO:0000313" key="3">
    <source>
        <dbReference type="Proteomes" id="UP000250079"/>
    </source>
</evidence>
<dbReference type="InterPro" id="IPR003399">
    <property type="entry name" value="Mce/MlaD"/>
</dbReference>
<feature type="domain" description="Mce/MlaD" evidence="1">
    <location>
        <begin position="39"/>
        <end position="118"/>
    </location>
</feature>
<proteinExistence type="predicted"/>
<reference evidence="2 3" key="1">
    <citation type="submission" date="2016-12" db="EMBL/GenBank/DDBJ databases">
        <authorList>
            <person name="Song W.-J."/>
            <person name="Kurnit D.M."/>
        </authorList>
    </citation>
    <scope>NUCLEOTIDE SEQUENCE [LARGE SCALE GENOMIC DNA]</scope>
    <source>
        <strain evidence="2 3">IMCC3135</strain>
    </source>
</reference>
<dbReference type="NCBIfam" id="TIGR04430">
    <property type="entry name" value="OM_asym_MlaD"/>
    <property type="match status" value="1"/>
</dbReference>
<evidence type="ECO:0000259" key="1">
    <source>
        <dbReference type="Pfam" id="PF02470"/>
    </source>
</evidence>
<protein>
    <submittedName>
        <fullName evidence="2">Putative phospholipid ABC transporter-binding protein MlaD</fullName>
    </submittedName>
</protein>
<dbReference type="GO" id="GO:0005548">
    <property type="term" value="F:phospholipid transporter activity"/>
    <property type="evidence" value="ECO:0007669"/>
    <property type="project" value="TreeGrafter"/>
</dbReference>
<gene>
    <name evidence="2" type="primary">mlaD</name>
    <name evidence="2" type="ORF">IMCC3135_29320</name>
</gene>
<dbReference type="OrthoDB" id="9788420at2"/>
<evidence type="ECO:0000313" key="2">
    <source>
        <dbReference type="EMBL" id="ASJ75914.1"/>
    </source>
</evidence>
<organism evidence="2 3">
    <name type="scientific">Granulosicoccus antarcticus IMCC3135</name>
    <dbReference type="NCBI Taxonomy" id="1192854"/>
    <lineage>
        <taxon>Bacteria</taxon>
        <taxon>Pseudomonadati</taxon>
        <taxon>Pseudomonadota</taxon>
        <taxon>Gammaproteobacteria</taxon>
        <taxon>Chromatiales</taxon>
        <taxon>Granulosicoccaceae</taxon>
        <taxon>Granulosicoccus</taxon>
    </lineage>
</organism>
<dbReference type="KEGG" id="gai:IMCC3135_29320"/>
<dbReference type="PANTHER" id="PTHR33371">
    <property type="entry name" value="INTERMEMBRANE PHOSPHOLIPID TRANSPORT SYSTEM BINDING PROTEIN MLAD-RELATED"/>
    <property type="match status" value="1"/>
</dbReference>
<dbReference type="Proteomes" id="UP000250079">
    <property type="component" value="Chromosome"/>
</dbReference>
<dbReference type="PANTHER" id="PTHR33371:SF4">
    <property type="entry name" value="INTERMEMBRANE PHOSPHOLIPID TRANSPORT SYSTEM BINDING PROTEIN MLAD"/>
    <property type="match status" value="1"/>
</dbReference>
<dbReference type="InterPro" id="IPR030970">
    <property type="entry name" value="ABC_MlaD"/>
</dbReference>
<sequence length="154" mass="16397">MNSRAIEVMVGVFMLLFFGAIFVLATKISNLTSFSSSEGYTLVAKFENVGGLKPRASVAASGVKVGEVTKITYDAETFEASVSLSIDEKFSDTFPTDTTASIYTAGLLGEQYIGLDPGAEIDMLQNTDEITLTQSAIVLERLIGQVLFSRSGGS</sequence>
<dbReference type="InterPro" id="IPR052336">
    <property type="entry name" value="MlaD_Phospholipid_Transporter"/>
</dbReference>